<evidence type="ECO:0000313" key="2">
    <source>
        <dbReference type="Proteomes" id="UP000035645"/>
    </source>
</evidence>
<dbReference type="AlphaFoldDB" id="A0AAV2W2X7"/>
<gene>
    <name evidence="1" type="ORF">BANIM336_00325</name>
</gene>
<protein>
    <submittedName>
        <fullName evidence="1">Uncharacterized protein</fullName>
    </submittedName>
</protein>
<dbReference type="EMBL" id="CBUQ010000005">
    <property type="protein sequence ID" value="CDI67016.1"/>
    <property type="molecule type" value="Genomic_DNA"/>
</dbReference>
<evidence type="ECO:0000313" key="1">
    <source>
        <dbReference type="EMBL" id="CDI67016.1"/>
    </source>
</evidence>
<proteinExistence type="predicted"/>
<name>A0AAV2W2X7_9BIFI</name>
<comment type="caution">
    <text evidence="1">The sequence shown here is derived from an EMBL/GenBank/DDBJ whole genome shotgun (WGS) entry which is preliminary data.</text>
</comment>
<accession>A0AAV2W2X7</accession>
<reference evidence="1 2" key="1">
    <citation type="submission" date="2013-10" db="EMBL/GenBank/DDBJ databases">
        <authorList>
            <person name="Manrique M."/>
        </authorList>
    </citation>
    <scope>NUCLEOTIDE SEQUENCE [LARGE SCALE GENOMIC DNA]</scope>
    <source>
        <strain evidence="1 2">IM386</strain>
    </source>
</reference>
<organism evidence="1 2">
    <name type="scientific">Bifidobacterium animalis subsp. animalis IM386</name>
    <dbReference type="NCBI Taxonomy" id="1402194"/>
    <lineage>
        <taxon>Bacteria</taxon>
        <taxon>Bacillati</taxon>
        <taxon>Actinomycetota</taxon>
        <taxon>Actinomycetes</taxon>
        <taxon>Bifidobacteriales</taxon>
        <taxon>Bifidobacteriaceae</taxon>
        <taxon>Bifidobacterium</taxon>
    </lineage>
</organism>
<sequence length="108" mass="12297">MAWFSEVSLRWTAKTSFAGMVLGAFRKIHHLQTPPRHGLRMLPHDRPQRGSSMAFLAETSVKYAAQTPYMVDFAEIPVHVTAELLSHTPVRILRWAINSWVPTMEPSL</sequence>
<reference evidence="1 2" key="2">
    <citation type="submission" date="2015-01" db="EMBL/GenBank/DDBJ databases">
        <title>Genome sequence of a Bifidobacterium animalis strain.</title>
        <authorList>
            <person name="Bogovic-Matijasic B."/>
            <person name="Hacin B."/>
            <person name="Citar M."/>
            <person name="Svigelj K."/>
            <person name="Stempelj M."/>
            <person name="Rogelj I."/>
        </authorList>
    </citation>
    <scope>NUCLEOTIDE SEQUENCE [LARGE SCALE GENOMIC DNA]</scope>
    <source>
        <strain evidence="1 2">IM386</strain>
    </source>
</reference>
<dbReference type="Proteomes" id="UP000035645">
    <property type="component" value="Unassembled WGS sequence"/>
</dbReference>